<sequence length="305" mass="32564">MGEQVGEEHAHLGAGHHHRLAVVGGDGEGAEDPEAHSGTWYGGKPTVSAPAHAEAMEMYFEEHGAGKGRPLVLVPAALSGIRTSYGLLLPLLAKNRRVVAIELPGHGRTPDCDGPYTVEGFAVEVVRLLDRLGLPRADVLGWGLGAAVALRLGTHHPERAGRLVLASPAFDRGGLHPGLLDGAHHLRPEHLYGSELHEEYLRTATDPKGWDRLVTKMAVLDAHPPEWTADQVRALRAAVLVVVGDADIVRPEHAVRMLRLLGGGVPGDLRGLPRCRLAILPGTTHASLPQRAELLAPMVDEFLDG</sequence>
<keyword evidence="4" id="KW-1185">Reference proteome</keyword>
<dbReference type="InterPro" id="IPR029058">
    <property type="entry name" value="AB_hydrolase_fold"/>
</dbReference>
<dbReference type="Gene3D" id="3.40.50.1820">
    <property type="entry name" value="alpha/beta hydrolase"/>
    <property type="match status" value="1"/>
</dbReference>
<dbReference type="PANTHER" id="PTHR43798:SF5">
    <property type="entry name" value="MONOACYLGLYCEROL LIPASE ABHD6"/>
    <property type="match status" value="1"/>
</dbReference>
<evidence type="ECO:0000313" key="3">
    <source>
        <dbReference type="EMBL" id="GID72708.1"/>
    </source>
</evidence>
<proteinExistence type="predicted"/>
<dbReference type="SUPFAM" id="SSF53474">
    <property type="entry name" value="alpha/beta-Hydrolases"/>
    <property type="match status" value="1"/>
</dbReference>
<dbReference type="Pfam" id="PF12697">
    <property type="entry name" value="Abhydrolase_6"/>
    <property type="match status" value="1"/>
</dbReference>
<dbReference type="InterPro" id="IPR050266">
    <property type="entry name" value="AB_hydrolase_sf"/>
</dbReference>
<evidence type="ECO:0000313" key="4">
    <source>
        <dbReference type="Proteomes" id="UP000609879"/>
    </source>
</evidence>
<name>A0ABQ3XY88_9ACTN</name>
<evidence type="ECO:0000259" key="2">
    <source>
        <dbReference type="Pfam" id="PF12697"/>
    </source>
</evidence>
<protein>
    <submittedName>
        <fullName evidence="3">Oxidoreductase</fullName>
    </submittedName>
</protein>
<gene>
    <name evidence="3" type="ORF">Ade02nite_13490</name>
</gene>
<dbReference type="PRINTS" id="PR00111">
    <property type="entry name" value="ABHYDROLASE"/>
</dbReference>
<comment type="caution">
    <text evidence="3">The sequence shown here is derived from an EMBL/GenBank/DDBJ whole genome shotgun (WGS) entry which is preliminary data.</text>
</comment>
<feature type="domain" description="AB hydrolase-1" evidence="2">
    <location>
        <begin position="71"/>
        <end position="294"/>
    </location>
</feature>
<dbReference type="Proteomes" id="UP000609879">
    <property type="component" value="Unassembled WGS sequence"/>
</dbReference>
<dbReference type="EMBL" id="BOMI01000021">
    <property type="protein sequence ID" value="GID72708.1"/>
    <property type="molecule type" value="Genomic_DNA"/>
</dbReference>
<dbReference type="PANTHER" id="PTHR43798">
    <property type="entry name" value="MONOACYLGLYCEROL LIPASE"/>
    <property type="match status" value="1"/>
</dbReference>
<accession>A0ABQ3XY88</accession>
<feature type="region of interest" description="Disordered" evidence="1">
    <location>
        <begin position="22"/>
        <end position="43"/>
    </location>
</feature>
<organism evidence="3 4">
    <name type="scientific">Paractinoplanes deccanensis</name>
    <dbReference type="NCBI Taxonomy" id="113561"/>
    <lineage>
        <taxon>Bacteria</taxon>
        <taxon>Bacillati</taxon>
        <taxon>Actinomycetota</taxon>
        <taxon>Actinomycetes</taxon>
        <taxon>Micromonosporales</taxon>
        <taxon>Micromonosporaceae</taxon>
        <taxon>Paractinoplanes</taxon>
    </lineage>
</organism>
<evidence type="ECO:0000256" key="1">
    <source>
        <dbReference type="SAM" id="MobiDB-lite"/>
    </source>
</evidence>
<dbReference type="InterPro" id="IPR000073">
    <property type="entry name" value="AB_hydrolase_1"/>
</dbReference>
<reference evidence="3 4" key="1">
    <citation type="submission" date="2021-01" db="EMBL/GenBank/DDBJ databases">
        <title>Whole genome shotgun sequence of Actinoplanes deccanensis NBRC 13994.</title>
        <authorList>
            <person name="Komaki H."/>
            <person name="Tamura T."/>
        </authorList>
    </citation>
    <scope>NUCLEOTIDE SEQUENCE [LARGE SCALE GENOMIC DNA]</scope>
    <source>
        <strain evidence="3 4">NBRC 13994</strain>
    </source>
</reference>